<evidence type="ECO:0000256" key="10">
    <source>
        <dbReference type="ARBA" id="ARBA00049229"/>
    </source>
</evidence>
<dbReference type="EC" id="2.6.1.42" evidence="6"/>
<sequence length="276" mass="31055">MNGKMNENSTFSFFKNLNGTWQSDPGEFHNRGFLFADGLFETMVLRKGKIWSSKLHQERMLSGCQTLMMETSQLSEITEIEDFLADQNFQSAPLRVRWNVYRSGQGKYTPIQNGIVESLQVTSFSKSIQIKKIAAFSDNVTVPSSYWSHCKTLNALHYVMANLERSQRYLDEVILLNASGYVSEAGSSNIFWEKGGVFYTPSLKASCIAGVGRKVIIKELHKLGKKVEEGLFQKEDLLKAERVFTSNVTGVSLIEKIEGSTFDISGLPSEIISLFE</sequence>
<keyword evidence="7 12" id="KW-0663">Pyridoxal phosphate</keyword>
<dbReference type="AlphaFoldDB" id="A0A2T0WP18"/>
<comment type="catalytic activity">
    <reaction evidence="9">
        <text>L-isoleucine + 2-oxoglutarate = (S)-3-methyl-2-oxopentanoate + L-glutamate</text>
        <dbReference type="Rhea" id="RHEA:24801"/>
        <dbReference type="ChEBI" id="CHEBI:16810"/>
        <dbReference type="ChEBI" id="CHEBI:29985"/>
        <dbReference type="ChEBI" id="CHEBI:35146"/>
        <dbReference type="ChEBI" id="CHEBI:58045"/>
        <dbReference type="EC" id="2.6.1.42"/>
    </reaction>
</comment>
<evidence type="ECO:0000256" key="2">
    <source>
        <dbReference type="ARBA" id="ARBA00004824"/>
    </source>
</evidence>
<evidence type="ECO:0000313" key="14">
    <source>
        <dbReference type="Proteomes" id="UP000238157"/>
    </source>
</evidence>
<comment type="caution">
    <text evidence="13">The sequence shown here is derived from an EMBL/GenBank/DDBJ whole genome shotgun (WGS) entry which is preliminary data.</text>
</comment>
<evidence type="ECO:0000256" key="5">
    <source>
        <dbReference type="ARBA" id="ARBA00009320"/>
    </source>
</evidence>
<dbReference type="Gene3D" id="3.30.470.10">
    <property type="match status" value="1"/>
</dbReference>
<keyword evidence="13" id="KW-0032">Aminotransferase</keyword>
<accession>A0A2T0WP18</accession>
<dbReference type="InterPro" id="IPR050571">
    <property type="entry name" value="Class-IV_PLP-Dep_Aminotrnsfr"/>
</dbReference>
<dbReference type="InterPro" id="IPR043131">
    <property type="entry name" value="BCAT-like_N"/>
</dbReference>
<keyword evidence="14" id="KW-1185">Reference proteome</keyword>
<dbReference type="Proteomes" id="UP000238157">
    <property type="component" value="Unassembled WGS sequence"/>
</dbReference>
<reference evidence="13 14" key="1">
    <citation type="submission" date="2018-03" db="EMBL/GenBank/DDBJ databases">
        <title>Genomic Encyclopedia of Archaeal and Bacterial Type Strains, Phase II (KMG-II): from individual species to whole genera.</title>
        <authorList>
            <person name="Goeker M."/>
        </authorList>
    </citation>
    <scope>NUCLEOTIDE SEQUENCE [LARGE SCALE GENOMIC DNA]</scope>
    <source>
        <strain evidence="13 14">DSM 27929</strain>
    </source>
</reference>
<evidence type="ECO:0000256" key="6">
    <source>
        <dbReference type="ARBA" id="ARBA00013053"/>
    </source>
</evidence>
<name>A0A2T0WP18_9BACT</name>
<comment type="catalytic activity">
    <reaction evidence="10">
        <text>L-leucine + 2-oxoglutarate = 4-methyl-2-oxopentanoate + L-glutamate</text>
        <dbReference type="Rhea" id="RHEA:18321"/>
        <dbReference type="ChEBI" id="CHEBI:16810"/>
        <dbReference type="ChEBI" id="CHEBI:17865"/>
        <dbReference type="ChEBI" id="CHEBI:29985"/>
        <dbReference type="ChEBI" id="CHEBI:57427"/>
        <dbReference type="EC" id="2.6.1.42"/>
    </reaction>
</comment>
<dbReference type="InterPro" id="IPR018300">
    <property type="entry name" value="Aminotrans_IV_CS"/>
</dbReference>
<protein>
    <recommendedName>
        <fullName evidence="6">branched-chain-amino-acid transaminase</fullName>
        <ecNumber evidence="6">2.6.1.42</ecNumber>
    </recommendedName>
</protein>
<dbReference type="GO" id="GO:0046394">
    <property type="term" value="P:carboxylic acid biosynthetic process"/>
    <property type="evidence" value="ECO:0007669"/>
    <property type="project" value="UniProtKB-ARBA"/>
</dbReference>
<evidence type="ECO:0000256" key="3">
    <source>
        <dbReference type="ARBA" id="ARBA00004931"/>
    </source>
</evidence>
<evidence type="ECO:0000313" key="13">
    <source>
        <dbReference type="EMBL" id="PRY88439.1"/>
    </source>
</evidence>
<comment type="pathway">
    <text evidence="2">Amino-acid biosynthesis; L-isoleucine biosynthesis; L-isoleucine from 2-oxobutanoate: step 4/4.</text>
</comment>
<dbReference type="Pfam" id="PF01063">
    <property type="entry name" value="Aminotran_4"/>
    <property type="match status" value="1"/>
</dbReference>
<evidence type="ECO:0000256" key="11">
    <source>
        <dbReference type="RuleBase" id="RU004106"/>
    </source>
</evidence>
<dbReference type="InterPro" id="IPR001544">
    <property type="entry name" value="Aminotrans_IV"/>
</dbReference>
<evidence type="ECO:0000256" key="1">
    <source>
        <dbReference type="ARBA" id="ARBA00001933"/>
    </source>
</evidence>
<dbReference type="InterPro" id="IPR036038">
    <property type="entry name" value="Aminotransferase-like"/>
</dbReference>
<gene>
    <name evidence="13" type="ORF">CLW00_10490</name>
</gene>
<dbReference type="GO" id="GO:0004084">
    <property type="term" value="F:branched-chain-amino-acid transaminase activity"/>
    <property type="evidence" value="ECO:0007669"/>
    <property type="project" value="UniProtKB-EC"/>
</dbReference>
<dbReference type="Gene3D" id="3.20.10.10">
    <property type="entry name" value="D-amino Acid Aminotransferase, subunit A, domain 2"/>
    <property type="match status" value="1"/>
</dbReference>
<evidence type="ECO:0000256" key="8">
    <source>
        <dbReference type="ARBA" id="ARBA00048212"/>
    </source>
</evidence>
<proteinExistence type="inferred from homology"/>
<dbReference type="PANTHER" id="PTHR42743">
    <property type="entry name" value="AMINO-ACID AMINOTRANSFERASE"/>
    <property type="match status" value="1"/>
</dbReference>
<dbReference type="SUPFAM" id="SSF56752">
    <property type="entry name" value="D-aminoacid aminotransferase-like PLP-dependent enzymes"/>
    <property type="match status" value="1"/>
</dbReference>
<dbReference type="PROSITE" id="PS00770">
    <property type="entry name" value="AA_TRANSFER_CLASS_4"/>
    <property type="match status" value="1"/>
</dbReference>
<dbReference type="EMBL" id="PVTR01000004">
    <property type="protein sequence ID" value="PRY88439.1"/>
    <property type="molecule type" value="Genomic_DNA"/>
</dbReference>
<dbReference type="CDD" id="cd00449">
    <property type="entry name" value="PLPDE_IV"/>
    <property type="match status" value="1"/>
</dbReference>
<keyword evidence="13" id="KW-0808">Transferase</keyword>
<comment type="similarity">
    <text evidence="5 11">Belongs to the class-IV pyridoxal-phosphate-dependent aminotransferase family.</text>
</comment>
<evidence type="ECO:0000256" key="12">
    <source>
        <dbReference type="RuleBase" id="RU004516"/>
    </source>
</evidence>
<dbReference type="PANTHER" id="PTHR42743:SF11">
    <property type="entry name" value="AMINODEOXYCHORISMATE LYASE"/>
    <property type="match status" value="1"/>
</dbReference>
<comment type="catalytic activity">
    <reaction evidence="8">
        <text>L-valine + 2-oxoglutarate = 3-methyl-2-oxobutanoate + L-glutamate</text>
        <dbReference type="Rhea" id="RHEA:24813"/>
        <dbReference type="ChEBI" id="CHEBI:11851"/>
        <dbReference type="ChEBI" id="CHEBI:16810"/>
        <dbReference type="ChEBI" id="CHEBI:29985"/>
        <dbReference type="ChEBI" id="CHEBI:57762"/>
        <dbReference type="EC" id="2.6.1.42"/>
    </reaction>
</comment>
<evidence type="ECO:0000256" key="7">
    <source>
        <dbReference type="ARBA" id="ARBA00022898"/>
    </source>
</evidence>
<dbReference type="InterPro" id="IPR043132">
    <property type="entry name" value="BCAT-like_C"/>
</dbReference>
<comment type="pathway">
    <text evidence="4">Amino-acid biosynthesis; L-leucine biosynthesis; L-leucine from 3-methyl-2-oxobutanoate: step 4/4.</text>
</comment>
<comment type="cofactor">
    <cofactor evidence="1 12">
        <name>pyridoxal 5'-phosphate</name>
        <dbReference type="ChEBI" id="CHEBI:597326"/>
    </cofactor>
</comment>
<evidence type="ECO:0000256" key="4">
    <source>
        <dbReference type="ARBA" id="ARBA00005072"/>
    </source>
</evidence>
<comment type="pathway">
    <text evidence="3">Amino-acid biosynthesis; L-valine biosynthesis; L-valine from pyruvate: step 4/4.</text>
</comment>
<organism evidence="13 14">
    <name type="scientific">Mongoliibacter ruber</name>
    <dbReference type="NCBI Taxonomy" id="1750599"/>
    <lineage>
        <taxon>Bacteria</taxon>
        <taxon>Pseudomonadati</taxon>
        <taxon>Bacteroidota</taxon>
        <taxon>Cytophagia</taxon>
        <taxon>Cytophagales</taxon>
        <taxon>Cyclobacteriaceae</taxon>
        <taxon>Mongoliibacter</taxon>
    </lineage>
</organism>
<evidence type="ECO:0000256" key="9">
    <source>
        <dbReference type="ARBA" id="ARBA00048798"/>
    </source>
</evidence>